<evidence type="ECO:0000256" key="1">
    <source>
        <dbReference type="SAM" id="MobiDB-lite"/>
    </source>
</evidence>
<sequence length="778" mass="83059">MPEELEWDQLDQCVEEVPIRRGERREKVVHEIEEPDAEASCEISVPLDLTEVSMLSQPTEYAIWTPPSELDNSPHLSTYPPLKLKRMIPKNTECSTDCDSPRSISSAPAQVARLGTNVGYGKSKDLVDVIERQDLVIESLMSWVQKLENQSTEHREQLAQQERVNEDIHVFREKLKADFDALKTKAATATTRSNEAPSRIPRPSQKKNPASADAKRASTPHRVMGSGGKNGRSTPRLPSCLPKPATTKAKPGCSPSPQVPAPSTPRGSKSARNAGSGTGNASPRCPSPTRSDCPEPSHRRPRAASPNRATSRATSPPRATSPQRAASPPRATSPGRAVSPTPKALTRCNTSPKQVSAPLKVTPDTPRPGHMSARCPSPRASVAKATRSPSPTQQGKGAKATPATKKGLHVSGGNLSFVPRNMPVSHSAPDSQPEPLVAVDHSDPEPEPSQQEDENASLLSPADFPNNPPRSVTPPLLSQHRPFASPRREAELTPRHMEGDSTVAARPGPTYIGRSVTPPHFVAGCLERHVRRLRPESDLSQSEDWTPVRASGCISHTASAEVPPAMFNSVDHLAAGPPQCVPRWEAPKRNASPRAMHLLTGGCGRSVTPMDASTSLACSPKPPAAMASGTSVPVHVFGGFPPLRLPQSLGPAHMPPRVLSPRNTRIQPGSHEPPPSATSLTASMAPSVSGTPVAGAPLGPPFGTPPSGCPSESPDASPMPMFAVAGGVAREFGVDRSFSVSTEHRRIRDFPVHPSHDTHHLCRPMGFPQPCTLRSTLG</sequence>
<dbReference type="EMBL" id="HBFQ01045856">
    <property type="protein sequence ID" value="CAD8858262.1"/>
    <property type="molecule type" value="Transcribed_RNA"/>
</dbReference>
<feature type="compositionally biased region" description="Polar residues" evidence="1">
    <location>
        <begin position="307"/>
        <end position="324"/>
    </location>
</feature>
<accession>A0A7S1ALG4</accession>
<feature type="compositionally biased region" description="Pro residues" evidence="1">
    <location>
        <begin position="698"/>
        <end position="708"/>
    </location>
</feature>
<evidence type="ECO:0000313" key="2">
    <source>
        <dbReference type="EMBL" id="CAD8858262.1"/>
    </source>
</evidence>
<gene>
    <name evidence="2" type="ORF">NSCI0253_LOCUS32615</name>
</gene>
<reference evidence="2" key="1">
    <citation type="submission" date="2021-01" db="EMBL/GenBank/DDBJ databases">
        <authorList>
            <person name="Corre E."/>
            <person name="Pelletier E."/>
            <person name="Niang G."/>
            <person name="Scheremetjew M."/>
            <person name="Finn R."/>
            <person name="Kale V."/>
            <person name="Holt S."/>
            <person name="Cochrane G."/>
            <person name="Meng A."/>
            <person name="Brown T."/>
            <person name="Cohen L."/>
        </authorList>
    </citation>
    <scope>NUCLEOTIDE SEQUENCE</scope>
</reference>
<organism evidence="2">
    <name type="scientific">Noctiluca scintillans</name>
    <name type="common">Sea sparkle</name>
    <name type="synonym">Red tide dinoflagellate</name>
    <dbReference type="NCBI Taxonomy" id="2966"/>
    <lineage>
        <taxon>Eukaryota</taxon>
        <taxon>Sar</taxon>
        <taxon>Alveolata</taxon>
        <taxon>Dinophyceae</taxon>
        <taxon>Noctilucales</taxon>
        <taxon>Noctilucaceae</taxon>
        <taxon>Noctiluca</taxon>
    </lineage>
</organism>
<dbReference type="AlphaFoldDB" id="A0A7S1ALG4"/>
<feature type="region of interest" description="Disordered" evidence="1">
    <location>
        <begin position="186"/>
        <end position="516"/>
    </location>
</feature>
<feature type="region of interest" description="Disordered" evidence="1">
    <location>
        <begin position="660"/>
        <end position="715"/>
    </location>
</feature>
<name>A0A7S1ALG4_NOCSC</name>
<protein>
    <submittedName>
        <fullName evidence="2">Uncharacterized protein</fullName>
    </submittedName>
</protein>
<feature type="compositionally biased region" description="Low complexity" evidence="1">
    <location>
        <begin position="395"/>
        <end position="405"/>
    </location>
</feature>
<proteinExistence type="predicted"/>
<feature type="compositionally biased region" description="Basic and acidic residues" evidence="1">
    <location>
        <begin position="486"/>
        <end position="499"/>
    </location>
</feature>
<feature type="compositionally biased region" description="Polar residues" evidence="1">
    <location>
        <begin position="265"/>
        <end position="281"/>
    </location>
</feature>
<feature type="compositionally biased region" description="Polar residues" evidence="1">
    <location>
        <begin position="677"/>
        <end position="690"/>
    </location>
</feature>